<dbReference type="SUPFAM" id="SSF54637">
    <property type="entry name" value="Thioesterase/thiol ester dehydrase-isomerase"/>
    <property type="match status" value="2"/>
</dbReference>
<keyword evidence="3" id="KW-0378">Hydrolase</keyword>
<dbReference type="Proteomes" id="UP001153069">
    <property type="component" value="Unassembled WGS sequence"/>
</dbReference>
<comment type="similarity">
    <text evidence="1">Belongs to the acyl coenzyme A hydrolase family.</text>
</comment>
<feature type="domain" description="HotDog ACOT-type" evidence="5">
    <location>
        <begin position="343"/>
        <end position="458"/>
    </location>
</feature>
<dbReference type="AlphaFoldDB" id="A0A9N8E2S2"/>
<dbReference type="GO" id="GO:0047617">
    <property type="term" value="F:fatty acyl-CoA hydrolase activity"/>
    <property type="evidence" value="ECO:0007669"/>
    <property type="project" value="TreeGrafter"/>
</dbReference>
<name>A0A9N8E2S2_9STRA</name>
<dbReference type="InterPro" id="IPR006683">
    <property type="entry name" value="Thioestr_dom"/>
</dbReference>
<dbReference type="CDD" id="cd03442">
    <property type="entry name" value="BFIT_BACH"/>
    <property type="match status" value="1"/>
</dbReference>
<evidence type="ECO:0000256" key="3">
    <source>
        <dbReference type="ARBA" id="ARBA00022801"/>
    </source>
</evidence>
<keyword evidence="2" id="KW-0677">Repeat</keyword>
<dbReference type="PANTHER" id="PTHR12655:SF0">
    <property type="entry name" value="ACYL-COENZYME A THIOESTERASE 9, MITOCHONDRIAL"/>
    <property type="match status" value="1"/>
</dbReference>
<keyword evidence="7" id="KW-1185">Reference proteome</keyword>
<reference evidence="6" key="1">
    <citation type="submission" date="2020-06" db="EMBL/GenBank/DDBJ databases">
        <authorList>
            <consortium name="Plant Systems Biology data submission"/>
        </authorList>
    </citation>
    <scope>NUCLEOTIDE SEQUENCE</scope>
    <source>
        <strain evidence="6">D6</strain>
    </source>
</reference>
<feature type="domain" description="HotDog ACOT-type" evidence="5">
    <location>
        <begin position="135"/>
        <end position="254"/>
    </location>
</feature>
<dbReference type="EMBL" id="CAICTM010000595">
    <property type="protein sequence ID" value="CAB9513517.1"/>
    <property type="molecule type" value="Genomic_DNA"/>
</dbReference>
<evidence type="ECO:0000313" key="7">
    <source>
        <dbReference type="Proteomes" id="UP001153069"/>
    </source>
</evidence>
<organism evidence="6 7">
    <name type="scientific">Seminavis robusta</name>
    <dbReference type="NCBI Taxonomy" id="568900"/>
    <lineage>
        <taxon>Eukaryota</taxon>
        <taxon>Sar</taxon>
        <taxon>Stramenopiles</taxon>
        <taxon>Ochrophyta</taxon>
        <taxon>Bacillariophyta</taxon>
        <taxon>Bacillariophyceae</taxon>
        <taxon>Bacillariophycidae</taxon>
        <taxon>Naviculales</taxon>
        <taxon>Naviculaceae</taxon>
        <taxon>Seminavis</taxon>
    </lineage>
</organism>
<dbReference type="InterPro" id="IPR029069">
    <property type="entry name" value="HotDog_dom_sf"/>
</dbReference>
<proteinExistence type="inferred from homology"/>
<dbReference type="Gene3D" id="3.10.129.10">
    <property type="entry name" value="Hotdog Thioesterase"/>
    <property type="match status" value="2"/>
</dbReference>
<evidence type="ECO:0000256" key="1">
    <source>
        <dbReference type="ARBA" id="ARBA00010458"/>
    </source>
</evidence>
<dbReference type="PANTHER" id="PTHR12655">
    <property type="entry name" value="ACYL-COA THIOESTERASE"/>
    <property type="match status" value="1"/>
</dbReference>
<evidence type="ECO:0000313" key="6">
    <source>
        <dbReference type="EMBL" id="CAB9513517.1"/>
    </source>
</evidence>
<dbReference type="GO" id="GO:0006637">
    <property type="term" value="P:acyl-CoA metabolic process"/>
    <property type="evidence" value="ECO:0007669"/>
    <property type="project" value="TreeGrafter"/>
</dbReference>
<dbReference type="PROSITE" id="PS51770">
    <property type="entry name" value="HOTDOG_ACOT"/>
    <property type="match status" value="2"/>
</dbReference>
<dbReference type="OrthoDB" id="331699at2759"/>
<protein>
    <submittedName>
        <fullName evidence="6">A thioesterase 9, mitochondrial</fullName>
    </submittedName>
</protein>
<keyword evidence="4" id="KW-0809">Transit peptide</keyword>
<accession>A0A9N8E2S2</accession>
<dbReference type="InterPro" id="IPR033120">
    <property type="entry name" value="HOTDOG_ACOT"/>
</dbReference>
<comment type="caution">
    <text evidence="6">The sequence shown here is derived from an EMBL/GenBank/DDBJ whole genome shotgun (WGS) entry which is preliminary data.</text>
</comment>
<dbReference type="Pfam" id="PF03061">
    <property type="entry name" value="4HBT"/>
    <property type="match status" value="1"/>
</dbReference>
<evidence type="ECO:0000256" key="2">
    <source>
        <dbReference type="ARBA" id="ARBA00022737"/>
    </source>
</evidence>
<sequence>MQVFHSQERSKLKGKAKVEVKKGEQQQLLYHYLIDMLAVQRLLARKIHLPANGTVRQFQSLAEFNVWKDDVRASKLPKPDNLEHLTLRESAPFLHSVSPMADHLQLAGTFSNATIISTSSSLETPKSPRDALLQCTYPLETDALLRNSVTDFSNWSSFRLGKFYEAVDALTADVAYRHCGDIHGEHVTLVTAGHYHSRKFQKTNIQKDVAMRSYVTSVGTSSMEIRTDAIQNDNNEEEILVNVCHTIMVALDTETGKTLGKVGRRIPELVLETKDDEQRQSLAQQHAQIRKERAAHAMQLRSPVSMPPTLEEFQQLHQLHQARALQQLLENATTTDNNPPRVADYTFRSSTVVFPENRNVHGKLFGGFIMEEGEKLAQYTASFFSKGEPIVPLGIDEAIFLQPIAIGDMVTFTARLVHSTSNTCRVLVLVEVRDPANRDKVPLRSNRLLFVFCGDDFPKEKVIPETYSEILMHVDAQRRQNVEGPTQEEAQAILEESQRLRNEQL</sequence>
<evidence type="ECO:0000259" key="5">
    <source>
        <dbReference type="PROSITE" id="PS51770"/>
    </source>
</evidence>
<gene>
    <name evidence="6" type="ORF">SEMRO_596_G172800.1</name>
</gene>
<evidence type="ECO:0000256" key="4">
    <source>
        <dbReference type="ARBA" id="ARBA00022946"/>
    </source>
</evidence>